<name>A0ABP8C179_9FLAO</name>
<evidence type="ECO:0000313" key="2">
    <source>
        <dbReference type="EMBL" id="GAA4231824.1"/>
    </source>
</evidence>
<keyword evidence="3" id="KW-1185">Reference proteome</keyword>
<dbReference type="InterPro" id="IPR014710">
    <property type="entry name" value="RmlC-like_jellyroll"/>
</dbReference>
<dbReference type="InterPro" id="IPR000595">
    <property type="entry name" value="cNMP-bd_dom"/>
</dbReference>
<evidence type="ECO:0000259" key="1">
    <source>
        <dbReference type="PROSITE" id="PS50042"/>
    </source>
</evidence>
<protein>
    <submittedName>
        <fullName evidence="2">Crp/Fnr family transcriptional regulator</fullName>
    </submittedName>
</protein>
<dbReference type="Pfam" id="PF00027">
    <property type="entry name" value="cNMP_binding"/>
    <property type="match status" value="1"/>
</dbReference>
<dbReference type="RefSeq" id="WP_344786500.1">
    <property type="nucleotide sequence ID" value="NZ_BAABCA010000001.1"/>
</dbReference>
<accession>A0ABP8C179</accession>
<organism evidence="2 3">
    <name type="scientific">Postechiella marina</name>
    <dbReference type="NCBI Taxonomy" id="943941"/>
    <lineage>
        <taxon>Bacteria</taxon>
        <taxon>Pseudomonadati</taxon>
        <taxon>Bacteroidota</taxon>
        <taxon>Flavobacteriia</taxon>
        <taxon>Flavobacteriales</taxon>
        <taxon>Flavobacteriaceae</taxon>
        <taxon>Postechiella</taxon>
    </lineage>
</organism>
<dbReference type="EMBL" id="BAABCA010000001">
    <property type="protein sequence ID" value="GAA4231824.1"/>
    <property type="molecule type" value="Genomic_DNA"/>
</dbReference>
<dbReference type="Gene3D" id="2.60.120.10">
    <property type="entry name" value="Jelly Rolls"/>
    <property type="match status" value="1"/>
</dbReference>
<feature type="domain" description="Cyclic nucleotide-binding" evidence="1">
    <location>
        <begin position="12"/>
        <end position="115"/>
    </location>
</feature>
<sequence length="191" mass="21988">MQENLIFTFLKTITEISQDSFNSLKEITEVKELKAGTQISKIGEKPTSLYLLFSGIVRVYKLSDTGKEYNKNFFLPMSFTGSLTALIKDKPSELIYETITDCKLYGVNYSELIELSRKNIQISQLYIKALESVFVSYEIRQLELISLNATERYKKLIKSIPDIEKLIAQYQIASYLSITAVQLSRIRKKIK</sequence>
<dbReference type="PROSITE" id="PS50042">
    <property type="entry name" value="CNMP_BINDING_3"/>
    <property type="match status" value="1"/>
</dbReference>
<dbReference type="SUPFAM" id="SSF51206">
    <property type="entry name" value="cAMP-binding domain-like"/>
    <property type="match status" value="1"/>
</dbReference>
<reference evidence="3" key="1">
    <citation type="journal article" date="2019" name="Int. J. Syst. Evol. Microbiol.">
        <title>The Global Catalogue of Microorganisms (GCM) 10K type strain sequencing project: providing services to taxonomists for standard genome sequencing and annotation.</title>
        <authorList>
            <consortium name="The Broad Institute Genomics Platform"/>
            <consortium name="The Broad Institute Genome Sequencing Center for Infectious Disease"/>
            <person name="Wu L."/>
            <person name="Ma J."/>
        </authorList>
    </citation>
    <scope>NUCLEOTIDE SEQUENCE [LARGE SCALE GENOMIC DNA]</scope>
    <source>
        <strain evidence="3">JCM 17630</strain>
    </source>
</reference>
<dbReference type="CDD" id="cd00038">
    <property type="entry name" value="CAP_ED"/>
    <property type="match status" value="1"/>
</dbReference>
<evidence type="ECO:0000313" key="3">
    <source>
        <dbReference type="Proteomes" id="UP001501496"/>
    </source>
</evidence>
<gene>
    <name evidence="2" type="ORF">GCM10022291_05110</name>
</gene>
<comment type="caution">
    <text evidence="2">The sequence shown here is derived from an EMBL/GenBank/DDBJ whole genome shotgun (WGS) entry which is preliminary data.</text>
</comment>
<dbReference type="Proteomes" id="UP001501496">
    <property type="component" value="Unassembled WGS sequence"/>
</dbReference>
<proteinExistence type="predicted"/>
<dbReference type="InterPro" id="IPR018490">
    <property type="entry name" value="cNMP-bd_dom_sf"/>
</dbReference>